<dbReference type="PANTHER" id="PTHR11223">
    <property type="entry name" value="EXPORTIN 1/5"/>
    <property type="match status" value="1"/>
</dbReference>
<reference evidence="3" key="1">
    <citation type="journal article" date="2021" name="IMA Fungus">
        <title>Genomic characterization of three marine fungi, including Emericellopsis atlantica sp. nov. with signatures of a generalist lifestyle and marine biomass degradation.</title>
        <authorList>
            <person name="Hagestad O.C."/>
            <person name="Hou L."/>
            <person name="Andersen J.H."/>
            <person name="Hansen E.H."/>
            <person name="Altermark B."/>
            <person name="Li C."/>
            <person name="Kuhnert E."/>
            <person name="Cox R.J."/>
            <person name="Crous P.W."/>
            <person name="Spatafora J.W."/>
            <person name="Lail K."/>
            <person name="Amirebrahimi M."/>
            <person name="Lipzen A."/>
            <person name="Pangilinan J."/>
            <person name="Andreopoulos W."/>
            <person name="Hayes R.D."/>
            <person name="Ng V."/>
            <person name="Grigoriev I.V."/>
            <person name="Jackson S.A."/>
            <person name="Sutton T.D.S."/>
            <person name="Dobson A.D.W."/>
            <person name="Rama T."/>
        </authorList>
    </citation>
    <scope>NUCLEOTIDE SEQUENCE</scope>
    <source>
        <strain evidence="3">TRa3180A</strain>
    </source>
</reference>
<dbReference type="AlphaFoldDB" id="A0A9P7Z0E0"/>
<evidence type="ECO:0000313" key="3">
    <source>
        <dbReference type="EMBL" id="KAG9242792.1"/>
    </source>
</evidence>
<dbReference type="InterPro" id="IPR045065">
    <property type="entry name" value="XPO1/5"/>
</dbReference>
<dbReference type="EMBL" id="MU254036">
    <property type="protein sequence ID" value="KAG9242792.1"/>
    <property type="molecule type" value="Genomic_DNA"/>
</dbReference>
<evidence type="ECO:0000256" key="1">
    <source>
        <dbReference type="SAM" id="MobiDB-lite"/>
    </source>
</evidence>
<dbReference type="GO" id="GO:0005049">
    <property type="term" value="F:nuclear export signal receptor activity"/>
    <property type="evidence" value="ECO:0007669"/>
    <property type="project" value="InterPro"/>
</dbReference>
<feature type="region of interest" description="Disordered" evidence="1">
    <location>
        <begin position="1"/>
        <end position="28"/>
    </location>
</feature>
<proteinExistence type="predicted"/>
<organism evidence="3 4">
    <name type="scientific">Calycina marina</name>
    <dbReference type="NCBI Taxonomy" id="1763456"/>
    <lineage>
        <taxon>Eukaryota</taxon>
        <taxon>Fungi</taxon>
        <taxon>Dikarya</taxon>
        <taxon>Ascomycota</taxon>
        <taxon>Pezizomycotina</taxon>
        <taxon>Leotiomycetes</taxon>
        <taxon>Helotiales</taxon>
        <taxon>Pezizellaceae</taxon>
        <taxon>Calycina</taxon>
    </lineage>
</organism>
<keyword evidence="4" id="KW-1185">Reference proteome</keyword>
<dbReference type="SUPFAM" id="SSF48371">
    <property type="entry name" value="ARM repeat"/>
    <property type="match status" value="1"/>
</dbReference>
<evidence type="ECO:0000313" key="4">
    <source>
        <dbReference type="Proteomes" id="UP000887226"/>
    </source>
</evidence>
<sequence>MDMNGSTNGHANVGVEASLSHPSQNGNTTLLPRIQQALELVHSTYSSNQSRQEASAYLERVKTDNEAPYHGFALASDHSQQPIVRHYALSILEYAIRHKWPEYSQEQAMILRGWVMQLSKNIISEDPQYLRNKTAQLWVEIAKRSWADDWLDMDELLVQLWELQGPIVYKEFVLFVLETLSDEVFNSEDTVAALRVGVLSKACVEIFTPAIVLAEVFPRRSSATVVRYGEQGWLVRLGELLDQCLGPDGAQNAQYQSCAVKLLAVYKSVMPWAVPRAIASASCVQRMCTSLAASTVSVQLASVECLHAIYCRLNFTDEEFLSLLCPIYTSQMVDLLRKLFEWSVVNPHDIDDEKYLFAKKFSEMMSNLGGYIAQNISAIPEDCDLPNLLNLFLSIVQSPSFLISIPVLVTWTHLLRSEAIGGSPIINSLIAPLLELCSSRLIRYESISEESDDPSLIFLLEDIDTIPERHAFLGNYRRYSMLIIELIVVQKQSGAMYHILSQVDTALEHLYDGQPPFNAATYSKTSLIVLRVDCQFSVVEAALKGYMKWRAGHGSKPQVDEQQTLTMESSIEAWCGKLLDIDFDDPIIRKRILQLAVAFSTQALDKNTDFMLKVLQHLLMIRYVEVPEHPAYSEAVKELLAEGVYELQRLASKMPDQLIDVYPQLEEKVHDIISSGTVDAKRQVSYQMFIFTIIHRTTKIEPDARLQKLREFIVPVTQIWQNRELDGALSSFGGFFELLGLSKVRDYLVSRNVNSIADWGSYALDDEGQAMQKELDERVKALPLRITKSFLGCSTDKIDKNTIPYQVSCELWRDSLLVILPNLLKFLGHAHAFHNAENWIGLPTEMRPIVSRILTDRFWQAGISEGSKDDFYARVSGTKSTLEGFASSIRGAVRTVREACYGILWCMSKLDGDFYGFSELPEPLAHALFADTHCLSSHQLISLLGVVRMIIEDCPLSLRDHFVPPILATCFTQMDNKCSSEWTRLTQKQVTVNNEGDNLTNEMKEESILRQLTHAAVMMVGGLLDPAKENSGEKSQSSKEASTYVTTTESAYPTMRKFCLGSVVVLEPLLLFCTHAIRMRDGRCAGVVLRIFRSIVPEFDKSDDTAFIREFISTEVLQACILSLHEPYFVDLQKDLAQLIATILICYSRITDTPKQVLCSIERVNSNAVDKCVDYLLRQSVPPRQQRALVLDLLRDLKGVSVSEQFRISKPVAVTKEYSKMQQRFMKTGQAAKLERQLSPNLDGVSGIFDEGQ</sequence>
<feature type="compositionally biased region" description="Polar residues" evidence="1">
    <location>
        <begin position="1"/>
        <end position="10"/>
    </location>
</feature>
<dbReference type="OrthoDB" id="2215036at2759"/>
<dbReference type="Proteomes" id="UP000887226">
    <property type="component" value="Unassembled WGS sequence"/>
</dbReference>
<dbReference type="GO" id="GO:0006611">
    <property type="term" value="P:protein export from nucleus"/>
    <property type="evidence" value="ECO:0007669"/>
    <property type="project" value="InterPro"/>
</dbReference>
<name>A0A9P7Z0E0_9HELO</name>
<dbReference type="PANTHER" id="PTHR11223:SF3">
    <property type="entry name" value="EXPORTIN-5"/>
    <property type="match status" value="1"/>
</dbReference>
<dbReference type="GO" id="GO:0005737">
    <property type="term" value="C:cytoplasm"/>
    <property type="evidence" value="ECO:0007669"/>
    <property type="project" value="TreeGrafter"/>
</dbReference>
<accession>A0A9P7Z0E0</accession>
<dbReference type="GO" id="GO:0042565">
    <property type="term" value="C:RNA nuclear export complex"/>
    <property type="evidence" value="ECO:0007669"/>
    <property type="project" value="TreeGrafter"/>
</dbReference>
<gene>
    <name evidence="3" type="ORF">BJ878DRAFT_569022</name>
</gene>
<feature type="domain" description="Exportin-5 C-terminal" evidence="2">
    <location>
        <begin position="353"/>
        <end position="1200"/>
    </location>
</feature>
<dbReference type="InterPro" id="IPR045478">
    <property type="entry name" value="Exportin-5_C"/>
</dbReference>
<dbReference type="GO" id="GO:0005634">
    <property type="term" value="C:nucleus"/>
    <property type="evidence" value="ECO:0007669"/>
    <property type="project" value="TreeGrafter"/>
</dbReference>
<dbReference type="Gene3D" id="1.25.10.10">
    <property type="entry name" value="Leucine-rich Repeat Variant"/>
    <property type="match status" value="1"/>
</dbReference>
<dbReference type="GO" id="GO:0006405">
    <property type="term" value="P:RNA export from nucleus"/>
    <property type="evidence" value="ECO:0007669"/>
    <property type="project" value="TreeGrafter"/>
</dbReference>
<dbReference type="Pfam" id="PF19273">
    <property type="entry name" value="Exportin-5"/>
    <property type="match status" value="1"/>
</dbReference>
<dbReference type="GO" id="GO:0003723">
    <property type="term" value="F:RNA binding"/>
    <property type="evidence" value="ECO:0007669"/>
    <property type="project" value="TreeGrafter"/>
</dbReference>
<dbReference type="InterPro" id="IPR016024">
    <property type="entry name" value="ARM-type_fold"/>
</dbReference>
<evidence type="ECO:0000259" key="2">
    <source>
        <dbReference type="Pfam" id="PF19273"/>
    </source>
</evidence>
<comment type="caution">
    <text evidence="3">The sequence shown here is derived from an EMBL/GenBank/DDBJ whole genome shotgun (WGS) entry which is preliminary data.</text>
</comment>
<dbReference type="InterPro" id="IPR011989">
    <property type="entry name" value="ARM-like"/>
</dbReference>
<protein>
    <submittedName>
        <fullName evidence="3">Armadillo-type protein</fullName>
    </submittedName>
</protein>